<reference evidence="2" key="1">
    <citation type="journal article" date="2017" name="Nature">
        <title>The genome of Chenopodium quinoa.</title>
        <authorList>
            <person name="Jarvis D.E."/>
            <person name="Ho Y.S."/>
            <person name="Lightfoot D.J."/>
            <person name="Schmoeckel S.M."/>
            <person name="Li B."/>
            <person name="Borm T.J.A."/>
            <person name="Ohyanagi H."/>
            <person name="Mineta K."/>
            <person name="Michell C.T."/>
            <person name="Saber N."/>
            <person name="Kharbatia N.M."/>
            <person name="Rupper R.R."/>
            <person name="Sharp A.R."/>
            <person name="Dally N."/>
            <person name="Boughton B.A."/>
            <person name="Woo Y.H."/>
            <person name="Gao G."/>
            <person name="Schijlen E.G.W.M."/>
            <person name="Guo X."/>
            <person name="Momin A.A."/>
            <person name="Negrao S."/>
            <person name="Al-Babili S."/>
            <person name="Gehring C."/>
            <person name="Roessner U."/>
            <person name="Jung C."/>
            <person name="Murphy K."/>
            <person name="Arold S.T."/>
            <person name="Gojobori T."/>
            <person name="van der Linden C.G."/>
            <person name="van Loo E.N."/>
            <person name="Jellen E.N."/>
            <person name="Maughan P.J."/>
            <person name="Tester M."/>
        </authorList>
    </citation>
    <scope>NUCLEOTIDE SEQUENCE [LARGE SCALE GENOMIC DNA]</scope>
    <source>
        <strain evidence="2">cv. PI 614886</strain>
    </source>
</reference>
<evidence type="ECO:0000256" key="1">
    <source>
        <dbReference type="SAM" id="Coils"/>
    </source>
</evidence>
<accession>A0A803KVG9</accession>
<evidence type="ECO:0000313" key="3">
    <source>
        <dbReference type="Proteomes" id="UP000596660"/>
    </source>
</evidence>
<sequence length="250" mass="29718">MAAYTMQSDKFFVGCYDTGDGIQVYELDGLYMLPVKSKHWNYSDLNIRPGNKYEALKIGDKEIWGDHLKELTNDLYNSGLMVNREGLCFLPTKAAAALEMELEYYRMYDLYDWSKYGVKTSLTTRWDRRDIVYGRPLDIVESMKGDGSEVELRKKRMEIDRMKAEFEVVEGKREEELKDKQEEMEKMKREHEEVLEEIEIRKQEELKMKDDEIVVLKRANKEELDALEQRKGEELIEKVEEIEKLKCMYQ</sequence>
<dbReference type="AlphaFoldDB" id="A0A803KVG9"/>
<organism evidence="2 3">
    <name type="scientific">Chenopodium quinoa</name>
    <name type="common">Quinoa</name>
    <dbReference type="NCBI Taxonomy" id="63459"/>
    <lineage>
        <taxon>Eukaryota</taxon>
        <taxon>Viridiplantae</taxon>
        <taxon>Streptophyta</taxon>
        <taxon>Embryophyta</taxon>
        <taxon>Tracheophyta</taxon>
        <taxon>Spermatophyta</taxon>
        <taxon>Magnoliopsida</taxon>
        <taxon>eudicotyledons</taxon>
        <taxon>Gunneridae</taxon>
        <taxon>Pentapetalae</taxon>
        <taxon>Caryophyllales</taxon>
        <taxon>Chenopodiaceae</taxon>
        <taxon>Chenopodioideae</taxon>
        <taxon>Atripliceae</taxon>
        <taxon>Chenopodium</taxon>
    </lineage>
</organism>
<keyword evidence="1" id="KW-0175">Coiled coil</keyword>
<keyword evidence="3" id="KW-1185">Reference proteome</keyword>
<proteinExistence type="predicted"/>
<reference evidence="2" key="2">
    <citation type="submission" date="2021-03" db="UniProtKB">
        <authorList>
            <consortium name="EnsemblPlants"/>
        </authorList>
    </citation>
    <scope>IDENTIFICATION</scope>
</reference>
<dbReference type="Gramene" id="AUR62003027-RA">
    <property type="protein sequence ID" value="AUR62003027-RA:cds"/>
    <property type="gene ID" value="AUR62003027"/>
</dbReference>
<dbReference type="EnsemblPlants" id="AUR62003027-RA">
    <property type="protein sequence ID" value="AUR62003027-RA:cds"/>
    <property type="gene ID" value="AUR62003027"/>
</dbReference>
<protein>
    <submittedName>
        <fullName evidence="2">Uncharacterized protein</fullName>
    </submittedName>
</protein>
<evidence type="ECO:0000313" key="2">
    <source>
        <dbReference type="EnsemblPlants" id="AUR62003027-RA:cds"/>
    </source>
</evidence>
<name>A0A803KVG9_CHEQI</name>
<feature type="coiled-coil region" evidence="1">
    <location>
        <begin position="152"/>
        <end position="208"/>
    </location>
</feature>
<dbReference type="Proteomes" id="UP000596660">
    <property type="component" value="Unplaced"/>
</dbReference>